<proteinExistence type="predicted"/>
<organism evidence="1 2">
    <name type="scientific">Herbaspirillum chlorophenolicum</name>
    <dbReference type="NCBI Taxonomy" id="211589"/>
    <lineage>
        <taxon>Bacteria</taxon>
        <taxon>Pseudomonadati</taxon>
        <taxon>Pseudomonadota</taxon>
        <taxon>Betaproteobacteria</taxon>
        <taxon>Burkholderiales</taxon>
        <taxon>Oxalobacteraceae</taxon>
        <taxon>Herbaspirillum</taxon>
    </lineage>
</organism>
<accession>A0ABW8EYX1</accession>
<dbReference type="InterPro" id="IPR021350">
    <property type="entry name" value="DUF2968"/>
</dbReference>
<dbReference type="RefSeq" id="WP_402699512.1">
    <property type="nucleotide sequence ID" value="NZ_JBIUZV010000003.1"/>
</dbReference>
<sequence length="176" mass="19678">MTRTLVQTQTITKEMYMPTCRSAIALAIVLCSLLATPWSLAKTRKPAVTENPASATTTTNISELQSLVANPALLELRSTYNGQYGASLLLNPDTLTYYVVLFQQKTFQRVLKTSSVTKAERNYKAYAARSEQQATDDIERMKQMAEKRYMDIQGVEKGKRLLTLKTGIASDQAQEK</sequence>
<reference evidence="1 2" key="1">
    <citation type="submission" date="2024-10" db="EMBL/GenBank/DDBJ databases">
        <title>The Natural Products Discovery Center: Release of the First 8490 Sequenced Strains for Exploring Actinobacteria Biosynthetic Diversity.</title>
        <authorList>
            <person name="Kalkreuter E."/>
            <person name="Kautsar S.A."/>
            <person name="Yang D."/>
            <person name="Bader C.D."/>
            <person name="Teijaro C.N."/>
            <person name="Fluegel L."/>
            <person name="Davis C.M."/>
            <person name="Simpson J.R."/>
            <person name="Lauterbach L."/>
            <person name="Steele A.D."/>
            <person name="Gui C."/>
            <person name="Meng S."/>
            <person name="Li G."/>
            <person name="Viehrig K."/>
            <person name="Ye F."/>
            <person name="Su P."/>
            <person name="Kiefer A.F."/>
            <person name="Nichols A."/>
            <person name="Cepeda A.J."/>
            <person name="Yan W."/>
            <person name="Fan B."/>
            <person name="Jiang Y."/>
            <person name="Adhikari A."/>
            <person name="Zheng C.-J."/>
            <person name="Schuster L."/>
            <person name="Cowan T.M."/>
            <person name="Smanski M.J."/>
            <person name="Chevrette M.G."/>
            <person name="De Carvalho L.P.S."/>
            <person name="Shen B."/>
        </authorList>
    </citation>
    <scope>NUCLEOTIDE SEQUENCE [LARGE SCALE GENOMIC DNA]</scope>
    <source>
        <strain evidence="1 2">NPDC087045</strain>
    </source>
</reference>
<comment type="caution">
    <text evidence="1">The sequence shown here is derived from an EMBL/GenBank/DDBJ whole genome shotgun (WGS) entry which is preliminary data.</text>
</comment>
<protein>
    <submittedName>
        <fullName evidence="1">DUF2968 domain-containing protein</fullName>
    </submittedName>
</protein>
<name>A0ABW8EYX1_9BURK</name>
<keyword evidence="2" id="KW-1185">Reference proteome</keyword>
<gene>
    <name evidence="1" type="ORF">ACIPEN_08060</name>
</gene>
<dbReference type="Proteomes" id="UP001617427">
    <property type="component" value="Unassembled WGS sequence"/>
</dbReference>
<dbReference type="EMBL" id="JBIUZV010000003">
    <property type="protein sequence ID" value="MFJ3045767.1"/>
    <property type="molecule type" value="Genomic_DNA"/>
</dbReference>
<evidence type="ECO:0000313" key="2">
    <source>
        <dbReference type="Proteomes" id="UP001617427"/>
    </source>
</evidence>
<dbReference type="Pfam" id="PF11180">
    <property type="entry name" value="DUF2968"/>
    <property type="match status" value="1"/>
</dbReference>
<evidence type="ECO:0000313" key="1">
    <source>
        <dbReference type="EMBL" id="MFJ3045767.1"/>
    </source>
</evidence>